<name>A0A8J3D3C9_9BACT</name>
<evidence type="ECO:0000313" key="2">
    <source>
        <dbReference type="Proteomes" id="UP000642809"/>
    </source>
</evidence>
<sequence>MAMSLDSLRVGRVYTFVNNGEKRTLEVLAKLSGSDFKVKDLDTTEVYTFEELLRWGKGKDYDLDEVIDQFGKGIVPKQF</sequence>
<proteinExistence type="predicted"/>
<protein>
    <submittedName>
        <fullName evidence="1">Uncharacterized protein</fullName>
    </submittedName>
</protein>
<dbReference type="RefSeq" id="WP_189585641.1">
    <property type="nucleotide sequence ID" value="NZ_BMYF01000025.1"/>
</dbReference>
<keyword evidence="2" id="KW-1185">Reference proteome</keyword>
<reference evidence="1" key="2">
    <citation type="submission" date="2020-09" db="EMBL/GenBank/DDBJ databases">
        <authorList>
            <person name="Sun Q."/>
            <person name="Kim S."/>
        </authorList>
    </citation>
    <scope>NUCLEOTIDE SEQUENCE</scope>
    <source>
        <strain evidence="1">KCTC 23224</strain>
    </source>
</reference>
<reference evidence="1" key="1">
    <citation type="journal article" date="2014" name="Int. J. Syst. Evol. Microbiol.">
        <title>Complete genome sequence of Corynebacterium casei LMG S-19264T (=DSM 44701T), isolated from a smear-ripened cheese.</title>
        <authorList>
            <consortium name="US DOE Joint Genome Institute (JGI-PGF)"/>
            <person name="Walter F."/>
            <person name="Albersmeier A."/>
            <person name="Kalinowski J."/>
            <person name="Ruckert C."/>
        </authorList>
    </citation>
    <scope>NUCLEOTIDE SEQUENCE</scope>
    <source>
        <strain evidence="1">KCTC 23224</strain>
    </source>
</reference>
<gene>
    <name evidence="1" type="ORF">GCM10008106_33970</name>
</gene>
<dbReference type="AlphaFoldDB" id="A0A8J3D3C9"/>
<comment type="caution">
    <text evidence="1">The sequence shown here is derived from an EMBL/GenBank/DDBJ whole genome shotgun (WGS) entry which is preliminary data.</text>
</comment>
<accession>A0A8J3D3C9</accession>
<dbReference type="Proteomes" id="UP000642809">
    <property type="component" value="Unassembled WGS sequence"/>
</dbReference>
<evidence type="ECO:0000313" key="1">
    <source>
        <dbReference type="EMBL" id="GHB50347.1"/>
    </source>
</evidence>
<organism evidence="1 2">
    <name type="scientific">Mongoliitalea lutea</name>
    <dbReference type="NCBI Taxonomy" id="849756"/>
    <lineage>
        <taxon>Bacteria</taxon>
        <taxon>Pseudomonadati</taxon>
        <taxon>Bacteroidota</taxon>
        <taxon>Cytophagia</taxon>
        <taxon>Cytophagales</taxon>
        <taxon>Cyclobacteriaceae</taxon>
        <taxon>Mongoliitalea</taxon>
    </lineage>
</organism>
<dbReference type="EMBL" id="BMYF01000025">
    <property type="protein sequence ID" value="GHB50347.1"/>
    <property type="molecule type" value="Genomic_DNA"/>
</dbReference>